<dbReference type="EMBL" id="CAJNOO010000961">
    <property type="protein sequence ID" value="CAF1070258.1"/>
    <property type="molecule type" value="Genomic_DNA"/>
</dbReference>
<evidence type="ECO:0000313" key="9">
    <source>
        <dbReference type="Proteomes" id="UP000663882"/>
    </source>
</evidence>
<dbReference type="InterPro" id="IPR050846">
    <property type="entry name" value="TLCD"/>
</dbReference>
<protein>
    <recommendedName>
        <fullName evidence="7">TLC domain-containing protein</fullName>
    </recommendedName>
</protein>
<keyword evidence="2 5" id="KW-0812">Transmembrane</keyword>
<feature type="transmembrane region" description="Helical" evidence="6">
    <location>
        <begin position="64"/>
        <end position="83"/>
    </location>
</feature>
<dbReference type="SMART" id="SM00724">
    <property type="entry name" value="TLC"/>
    <property type="match status" value="1"/>
</dbReference>
<evidence type="ECO:0000256" key="1">
    <source>
        <dbReference type="ARBA" id="ARBA00004141"/>
    </source>
</evidence>
<dbReference type="InterPro" id="IPR006634">
    <property type="entry name" value="TLC-dom"/>
</dbReference>
<feature type="transmembrane region" description="Helical" evidence="6">
    <location>
        <begin position="103"/>
        <end position="121"/>
    </location>
</feature>
<evidence type="ECO:0000313" key="8">
    <source>
        <dbReference type="EMBL" id="CAF1070258.1"/>
    </source>
</evidence>
<dbReference type="PANTHER" id="PTHR13439:SF7">
    <property type="entry name" value="PROTEIN CLN8"/>
    <property type="match status" value="1"/>
</dbReference>
<dbReference type="PROSITE" id="PS50922">
    <property type="entry name" value="TLC"/>
    <property type="match status" value="1"/>
</dbReference>
<feature type="transmembrane region" description="Helical" evidence="6">
    <location>
        <begin position="221"/>
        <end position="241"/>
    </location>
</feature>
<dbReference type="PANTHER" id="PTHR13439">
    <property type="entry name" value="CT120 PROTEIN"/>
    <property type="match status" value="1"/>
</dbReference>
<dbReference type="Proteomes" id="UP000663882">
    <property type="component" value="Unassembled WGS sequence"/>
</dbReference>
<feature type="transmembrane region" description="Helical" evidence="6">
    <location>
        <begin position="133"/>
        <end position="149"/>
    </location>
</feature>
<feature type="transmembrane region" description="Helical" evidence="6">
    <location>
        <begin position="23"/>
        <end position="43"/>
    </location>
</feature>
<evidence type="ECO:0000256" key="2">
    <source>
        <dbReference type="ARBA" id="ARBA00022692"/>
    </source>
</evidence>
<dbReference type="AlphaFoldDB" id="A0A814LVC5"/>
<evidence type="ECO:0000256" key="4">
    <source>
        <dbReference type="ARBA" id="ARBA00023136"/>
    </source>
</evidence>
<keyword evidence="3 6" id="KW-1133">Transmembrane helix</keyword>
<feature type="domain" description="TLC" evidence="7">
    <location>
        <begin position="60"/>
        <end position="258"/>
    </location>
</feature>
<keyword evidence="4 5" id="KW-0472">Membrane</keyword>
<sequence length="276" mass="32918">MTNVKLEIPIKIPKSSQTLGDNALRIVVSYCTWLTLFFFMGWISKHLIPKVRTLKPKERMFWKLAMVRAVSGSLSIWAVYLVFIDEKVRRDFSVATTDESWAFVTILFGFFIFEEITLIFFDIKYHTFSKELHLHHIFAFNGYLFAAYYNCGHYYALKGFMLEASTPFSCVCWCLLKLKLEKTKVWKINQWILINVFHFRTFLEILWWIDIYHDWNNIKQNLPVAFTINMLVGLITISCWLTPYWTYKKTVQYFHPTDWNVDSRKQKADDEIDKTS</sequence>
<evidence type="ECO:0000259" key="7">
    <source>
        <dbReference type="PROSITE" id="PS50922"/>
    </source>
</evidence>
<evidence type="ECO:0000256" key="3">
    <source>
        <dbReference type="ARBA" id="ARBA00022989"/>
    </source>
</evidence>
<gene>
    <name evidence="8" type="ORF">RFH988_LOCUS17735</name>
</gene>
<evidence type="ECO:0000256" key="5">
    <source>
        <dbReference type="PROSITE-ProRule" id="PRU00205"/>
    </source>
</evidence>
<reference evidence="8" key="1">
    <citation type="submission" date="2021-02" db="EMBL/GenBank/DDBJ databases">
        <authorList>
            <person name="Nowell W R."/>
        </authorList>
    </citation>
    <scope>NUCLEOTIDE SEQUENCE</scope>
</reference>
<dbReference type="OrthoDB" id="10052906at2759"/>
<dbReference type="GO" id="GO:0055088">
    <property type="term" value="P:lipid homeostasis"/>
    <property type="evidence" value="ECO:0007669"/>
    <property type="project" value="TreeGrafter"/>
</dbReference>
<dbReference type="GO" id="GO:0016020">
    <property type="term" value="C:membrane"/>
    <property type="evidence" value="ECO:0007669"/>
    <property type="project" value="UniProtKB-SubCell"/>
</dbReference>
<proteinExistence type="predicted"/>
<name>A0A814LVC5_9BILA</name>
<accession>A0A814LVC5</accession>
<organism evidence="8 9">
    <name type="scientific">Rotaria sordida</name>
    <dbReference type="NCBI Taxonomy" id="392033"/>
    <lineage>
        <taxon>Eukaryota</taxon>
        <taxon>Metazoa</taxon>
        <taxon>Spiralia</taxon>
        <taxon>Gnathifera</taxon>
        <taxon>Rotifera</taxon>
        <taxon>Eurotatoria</taxon>
        <taxon>Bdelloidea</taxon>
        <taxon>Philodinida</taxon>
        <taxon>Philodinidae</taxon>
        <taxon>Rotaria</taxon>
    </lineage>
</organism>
<evidence type="ECO:0000256" key="6">
    <source>
        <dbReference type="SAM" id="Phobius"/>
    </source>
</evidence>
<comment type="subcellular location">
    <subcellularLocation>
        <location evidence="1">Membrane</location>
        <topology evidence="1">Multi-pass membrane protein</topology>
    </subcellularLocation>
</comment>
<dbReference type="GO" id="GO:0005783">
    <property type="term" value="C:endoplasmic reticulum"/>
    <property type="evidence" value="ECO:0007669"/>
    <property type="project" value="TreeGrafter"/>
</dbReference>
<comment type="caution">
    <text evidence="8">The sequence shown here is derived from an EMBL/GenBank/DDBJ whole genome shotgun (WGS) entry which is preliminary data.</text>
</comment>
<dbReference type="Pfam" id="PF03798">
    <property type="entry name" value="TRAM_LAG1_CLN8"/>
    <property type="match status" value="1"/>
</dbReference>